<keyword evidence="1" id="KW-1015">Disulfide bond</keyword>
<dbReference type="PANTHER" id="PTHR42852:SF13">
    <property type="entry name" value="PROTEIN DIPZ"/>
    <property type="match status" value="1"/>
</dbReference>
<name>A0A328U1C6_9BACL</name>
<dbReference type="GO" id="GO:0016491">
    <property type="term" value="F:oxidoreductase activity"/>
    <property type="evidence" value="ECO:0007669"/>
    <property type="project" value="InterPro"/>
</dbReference>
<dbReference type="RefSeq" id="WP_112882649.1">
    <property type="nucleotide sequence ID" value="NZ_QLUW01000002.1"/>
</dbReference>
<dbReference type="OrthoDB" id="25753at2"/>
<proteinExistence type="predicted"/>
<evidence type="ECO:0000313" key="4">
    <source>
        <dbReference type="Proteomes" id="UP000249260"/>
    </source>
</evidence>
<comment type="caution">
    <text evidence="3">The sequence shown here is derived from an EMBL/GenBank/DDBJ whole genome shotgun (WGS) entry which is preliminary data.</text>
</comment>
<dbReference type="Pfam" id="PF00578">
    <property type="entry name" value="AhpC-TSA"/>
    <property type="match status" value="1"/>
</dbReference>
<sequence>MKSNRRLIQLVIFLGVLVLGGYAIGNALFASKDGLPRKGSEPPDFALLDMNGKTHRLADYKGKALVINFWGTYCPGCVYETPDLVKQYEKHKDKPFEVVGINLGEDKLTINNFVKQFDVSYTILQNENNDVQRKYGLKSYPTTFFVKPDGTILDIFVGPMAEADMDKRIEKLLAS</sequence>
<dbReference type="InterPro" id="IPR000866">
    <property type="entry name" value="AhpC/TSA"/>
</dbReference>
<dbReference type="InterPro" id="IPR036249">
    <property type="entry name" value="Thioredoxin-like_sf"/>
</dbReference>
<protein>
    <submittedName>
        <fullName evidence="3">Thiol-disulfide oxidoreductase</fullName>
    </submittedName>
</protein>
<accession>A0A328U1C6</accession>
<keyword evidence="4" id="KW-1185">Reference proteome</keyword>
<dbReference type="PANTHER" id="PTHR42852">
    <property type="entry name" value="THIOL:DISULFIDE INTERCHANGE PROTEIN DSBE"/>
    <property type="match status" value="1"/>
</dbReference>
<dbReference type="AlphaFoldDB" id="A0A328U1C6"/>
<dbReference type="Gene3D" id="3.40.30.10">
    <property type="entry name" value="Glutaredoxin"/>
    <property type="match status" value="1"/>
</dbReference>
<organism evidence="3 4">
    <name type="scientific">Paenibacillus montanisoli</name>
    <dbReference type="NCBI Taxonomy" id="2081970"/>
    <lineage>
        <taxon>Bacteria</taxon>
        <taxon>Bacillati</taxon>
        <taxon>Bacillota</taxon>
        <taxon>Bacilli</taxon>
        <taxon>Bacillales</taxon>
        <taxon>Paenibacillaceae</taxon>
        <taxon>Paenibacillus</taxon>
    </lineage>
</organism>
<evidence type="ECO:0000256" key="1">
    <source>
        <dbReference type="ARBA" id="ARBA00023157"/>
    </source>
</evidence>
<dbReference type="InterPro" id="IPR050553">
    <property type="entry name" value="Thioredoxin_ResA/DsbE_sf"/>
</dbReference>
<dbReference type="InterPro" id="IPR013766">
    <property type="entry name" value="Thioredoxin_domain"/>
</dbReference>
<evidence type="ECO:0000313" key="3">
    <source>
        <dbReference type="EMBL" id="RAP76430.1"/>
    </source>
</evidence>
<reference evidence="3 4" key="1">
    <citation type="submission" date="2018-06" db="EMBL/GenBank/DDBJ databases">
        <title>Paenibacillus montanisoli sp. nov., isolated from mountain area soil.</title>
        <authorList>
            <person name="Wu M."/>
        </authorList>
    </citation>
    <scope>NUCLEOTIDE SEQUENCE [LARGE SCALE GENOMIC DNA]</scope>
    <source>
        <strain evidence="3 4">RA17</strain>
    </source>
</reference>
<dbReference type="GO" id="GO:0016209">
    <property type="term" value="F:antioxidant activity"/>
    <property type="evidence" value="ECO:0007669"/>
    <property type="project" value="InterPro"/>
</dbReference>
<gene>
    <name evidence="3" type="ORF">DL346_13650</name>
</gene>
<dbReference type="PROSITE" id="PS51352">
    <property type="entry name" value="THIOREDOXIN_2"/>
    <property type="match status" value="1"/>
</dbReference>
<feature type="domain" description="Thioredoxin" evidence="2">
    <location>
        <begin position="36"/>
        <end position="174"/>
    </location>
</feature>
<dbReference type="Proteomes" id="UP000249260">
    <property type="component" value="Unassembled WGS sequence"/>
</dbReference>
<dbReference type="EMBL" id="QLUW01000002">
    <property type="protein sequence ID" value="RAP76430.1"/>
    <property type="molecule type" value="Genomic_DNA"/>
</dbReference>
<dbReference type="SUPFAM" id="SSF52833">
    <property type="entry name" value="Thioredoxin-like"/>
    <property type="match status" value="1"/>
</dbReference>
<evidence type="ECO:0000259" key="2">
    <source>
        <dbReference type="PROSITE" id="PS51352"/>
    </source>
</evidence>
<dbReference type="CDD" id="cd02966">
    <property type="entry name" value="TlpA_like_family"/>
    <property type="match status" value="1"/>
</dbReference>